<keyword evidence="2" id="KW-1185">Reference proteome</keyword>
<dbReference type="HOGENOM" id="CLU_2886256_0_0_1"/>
<dbReference type="AlphaFoldDB" id="E5ACD9"/>
<proteinExistence type="predicted"/>
<accession>E5ACD9</accession>
<dbReference type="EMBL" id="FP929139">
    <property type="protein sequence ID" value="CBY02141.1"/>
    <property type="molecule type" value="Genomic_DNA"/>
</dbReference>
<name>E5ACD9_LEPMJ</name>
<dbReference type="InParanoid" id="E5ACD9"/>
<reference evidence="2" key="1">
    <citation type="journal article" date="2011" name="Nat. Commun.">
        <title>Effector diversification within compartments of the Leptosphaeria maculans genome affected by Repeat-Induced Point mutations.</title>
        <authorList>
            <person name="Rouxel T."/>
            <person name="Grandaubert J."/>
            <person name="Hane J.K."/>
            <person name="Hoede C."/>
            <person name="van de Wouw A.P."/>
            <person name="Couloux A."/>
            <person name="Dominguez V."/>
            <person name="Anthouard V."/>
            <person name="Bally P."/>
            <person name="Bourras S."/>
            <person name="Cozijnsen A.J."/>
            <person name="Ciuffetti L.M."/>
            <person name="Degrave A."/>
            <person name="Dilmaghani A."/>
            <person name="Duret L."/>
            <person name="Fudal I."/>
            <person name="Goodwin S.B."/>
            <person name="Gout L."/>
            <person name="Glaser N."/>
            <person name="Linglin J."/>
            <person name="Kema G.H.J."/>
            <person name="Lapalu N."/>
            <person name="Lawrence C.B."/>
            <person name="May K."/>
            <person name="Meyer M."/>
            <person name="Ollivier B."/>
            <person name="Poulain J."/>
            <person name="Schoch C.L."/>
            <person name="Simon A."/>
            <person name="Spatafora J.W."/>
            <person name="Stachowiak A."/>
            <person name="Turgeon B.G."/>
            <person name="Tyler B.M."/>
            <person name="Vincent D."/>
            <person name="Weissenbach J."/>
            <person name="Amselem J."/>
            <person name="Quesneville H."/>
            <person name="Oliver R.P."/>
            <person name="Wincker P."/>
            <person name="Balesdent M.-H."/>
            <person name="Howlett B.J."/>
        </authorList>
    </citation>
    <scope>NUCLEOTIDE SEQUENCE [LARGE SCALE GENOMIC DNA]</scope>
    <source>
        <strain evidence="2">JN3 / isolate v23.1.3 / race Av1-4-5-6-7-8</strain>
    </source>
</reference>
<evidence type="ECO:0000313" key="1">
    <source>
        <dbReference type="EMBL" id="CBY02141.1"/>
    </source>
</evidence>
<organism evidence="1 2">
    <name type="scientific">Leptosphaeria maculans (strain JN3 / isolate v23.1.3 / race Av1-4-5-6-7-8)</name>
    <name type="common">Blackleg fungus</name>
    <name type="synonym">Phoma lingam</name>
    <dbReference type="NCBI Taxonomy" id="985895"/>
    <lineage>
        <taxon>Eukaryota</taxon>
        <taxon>Fungi</taxon>
        <taxon>Dikarya</taxon>
        <taxon>Ascomycota</taxon>
        <taxon>Pezizomycotina</taxon>
        <taxon>Dothideomycetes</taxon>
        <taxon>Pleosporomycetidae</taxon>
        <taxon>Pleosporales</taxon>
        <taxon>Pleosporineae</taxon>
        <taxon>Leptosphaeriaceae</taxon>
        <taxon>Plenodomus</taxon>
        <taxon>Plenodomus lingam/Leptosphaeria maculans species complex</taxon>
    </lineage>
</organism>
<evidence type="ECO:0000313" key="2">
    <source>
        <dbReference type="Proteomes" id="UP000002668"/>
    </source>
</evidence>
<dbReference type="VEuPathDB" id="FungiDB:LEMA_uP009280.1"/>
<sequence length="63" mass="7281">MKYTEFHTPRGVYTCIHRNMVKKSGFGSGLHYSLLRYFLPSPNSVYFALQPLVSYGKTHLVLQ</sequence>
<dbReference type="Proteomes" id="UP000002668">
    <property type="component" value="Genome"/>
</dbReference>
<gene>
    <name evidence="1" type="ORF">LEMA_uP009280.1</name>
</gene>
<protein>
    <submittedName>
        <fullName evidence="1">Predicted protein</fullName>
    </submittedName>
</protein>